<dbReference type="GO" id="GO:0008610">
    <property type="term" value="P:lipid biosynthetic process"/>
    <property type="evidence" value="ECO:0007669"/>
    <property type="project" value="InterPro"/>
</dbReference>
<dbReference type="GO" id="GO:0032259">
    <property type="term" value="P:methylation"/>
    <property type="evidence" value="ECO:0007669"/>
    <property type="project" value="UniProtKB-KW"/>
</dbReference>
<keyword evidence="2 6" id="KW-0489">Methyltransferase</keyword>
<dbReference type="Proteomes" id="UP000325576">
    <property type="component" value="Unassembled WGS sequence"/>
</dbReference>
<reference evidence="6 7" key="1">
    <citation type="journal article" date="2017" name="Poromechanics V (2013)">
        <title>Genomic Characterization of the Arsenic-Tolerant Actinobacterium, &lt;i&gt;Rhodococcus erythropolis&lt;/i&gt; S43.</title>
        <authorList>
            <person name="Retamal-Morales G."/>
            <person name="Mehnert M."/>
            <person name="Schwabe R."/>
            <person name="Tischler D."/>
            <person name="Schloemann M."/>
            <person name="Levican G.J."/>
        </authorList>
    </citation>
    <scope>NUCLEOTIDE SEQUENCE [LARGE SCALE GENOMIC DNA]</scope>
    <source>
        <strain evidence="6 7">S43</strain>
    </source>
</reference>
<evidence type="ECO:0000256" key="3">
    <source>
        <dbReference type="ARBA" id="ARBA00022679"/>
    </source>
</evidence>
<accession>A0A5N5EBP8</accession>
<name>A0A5N5EBP8_RHOER</name>
<dbReference type="CDD" id="cd02440">
    <property type="entry name" value="AdoMet_MTases"/>
    <property type="match status" value="1"/>
</dbReference>
<dbReference type="InterPro" id="IPR029063">
    <property type="entry name" value="SAM-dependent_MTases_sf"/>
</dbReference>
<protein>
    <submittedName>
        <fullName evidence="6">SAM-dependent methyltransferase</fullName>
    </submittedName>
</protein>
<dbReference type="GO" id="GO:0008168">
    <property type="term" value="F:methyltransferase activity"/>
    <property type="evidence" value="ECO:0007669"/>
    <property type="project" value="UniProtKB-KW"/>
</dbReference>
<dbReference type="AlphaFoldDB" id="A0A5N5EBP8"/>
<evidence type="ECO:0000256" key="2">
    <source>
        <dbReference type="ARBA" id="ARBA00022603"/>
    </source>
</evidence>
<dbReference type="InterPro" id="IPR003333">
    <property type="entry name" value="CMAS"/>
</dbReference>
<dbReference type="InterPro" id="IPR050723">
    <property type="entry name" value="CFA/CMAS"/>
</dbReference>
<dbReference type="PANTHER" id="PTHR43667:SF1">
    <property type="entry name" value="CYCLOPROPANE-FATTY-ACYL-PHOSPHOLIPID SYNTHASE"/>
    <property type="match status" value="1"/>
</dbReference>
<evidence type="ECO:0000256" key="4">
    <source>
        <dbReference type="ARBA" id="ARBA00022691"/>
    </source>
</evidence>
<dbReference type="PIRSF" id="PIRSF003085">
    <property type="entry name" value="CMAS"/>
    <property type="match status" value="1"/>
</dbReference>
<evidence type="ECO:0000256" key="1">
    <source>
        <dbReference type="ARBA" id="ARBA00010815"/>
    </source>
</evidence>
<sequence>MPSRSGSQLTLAEVIEKLTQGQLPLRFTAYDGSATGPEGAPLGLNLKTSRGTTYLATAPGELGLVRAYISGDLEGVGVHPGDPYELLHSLAENLKFHRPPAKDLMQIVRSIGLSNLRPIEPPPQEIVPRWRRLATGLLHSKSRDAEAIHHHYDVSDKFYSYVLGPSMAYTCAIYPSLDSTLEEAQENKYRVVFDKLGLKPGDRLLDIGCGWGAMVRYAARRGVTVIGATLAAEQAEWARTAIEAEGLSDLAEVRFSDYRDIQEKDFDAISSMGMTEHIGVQQYPTYFGFFEEKLRPGGRMLNHCVTRRDNNLKFKGGPFTDRYVFPDGELTGSGRIITEIQNAGLEVLHEENLREHYATTLRDWCQNLVDNWDDAVAEVGEETARIWGLFMAGGRVRFDRNYLQLHQVLAVKTPKSGDHGLPLGQWWDR</sequence>
<keyword evidence="4" id="KW-0949">S-adenosyl-L-methionine</keyword>
<dbReference type="Pfam" id="PF02353">
    <property type="entry name" value="CMAS"/>
    <property type="match status" value="1"/>
</dbReference>
<gene>
    <name evidence="6" type="ORF">BS297_11210</name>
</gene>
<evidence type="ECO:0000313" key="6">
    <source>
        <dbReference type="EMBL" id="KAB2585284.1"/>
    </source>
</evidence>
<comment type="caution">
    <text evidence="6">The sequence shown here is derived from an EMBL/GenBank/DDBJ whole genome shotgun (WGS) entry which is preliminary data.</text>
</comment>
<evidence type="ECO:0000256" key="5">
    <source>
        <dbReference type="ARBA" id="ARBA00023098"/>
    </source>
</evidence>
<organism evidence="6 7">
    <name type="scientific">Rhodococcus erythropolis</name>
    <name type="common">Arthrobacter picolinophilus</name>
    <dbReference type="NCBI Taxonomy" id="1833"/>
    <lineage>
        <taxon>Bacteria</taxon>
        <taxon>Bacillati</taxon>
        <taxon>Actinomycetota</taxon>
        <taxon>Actinomycetes</taxon>
        <taxon>Mycobacteriales</taxon>
        <taxon>Nocardiaceae</taxon>
        <taxon>Rhodococcus</taxon>
        <taxon>Rhodococcus erythropolis group</taxon>
    </lineage>
</organism>
<dbReference type="SUPFAM" id="SSF53335">
    <property type="entry name" value="S-adenosyl-L-methionine-dependent methyltransferases"/>
    <property type="match status" value="1"/>
</dbReference>
<dbReference type="PANTHER" id="PTHR43667">
    <property type="entry name" value="CYCLOPROPANE-FATTY-ACYL-PHOSPHOLIPID SYNTHASE"/>
    <property type="match status" value="1"/>
</dbReference>
<comment type="similarity">
    <text evidence="1">Belongs to the CFA/CMAS family.</text>
</comment>
<dbReference type="EMBL" id="MRBO01000351">
    <property type="protein sequence ID" value="KAB2585284.1"/>
    <property type="molecule type" value="Genomic_DNA"/>
</dbReference>
<keyword evidence="5" id="KW-0443">Lipid metabolism</keyword>
<proteinExistence type="inferred from homology"/>
<keyword evidence="3 6" id="KW-0808">Transferase</keyword>
<evidence type="ECO:0000313" key="7">
    <source>
        <dbReference type="Proteomes" id="UP000325576"/>
    </source>
</evidence>
<dbReference type="Gene3D" id="3.40.50.150">
    <property type="entry name" value="Vaccinia Virus protein VP39"/>
    <property type="match status" value="1"/>
</dbReference>